<feature type="compositionally biased region" description="Polar residues" evidence="1">
    <location>
        <begin position="110"/>
        <end position="120"/>
    </location>
</feature>
<accession>A0A9P6JK42</accession>
<reference evidence="2" key="1">
    <citation type="submission" date="2020-11" db="EMBL/GenBank/DDBJ databases">
        <authorList>
            <consortium name="DOE Joint Genome Institute"/>
            <person name="Ahrendt S."/>
            <person name="Riley R."/>
            <person name="Andreopoulos W."/>
            <person name="Labutti K."/>
            <person name="Pangilinan J."/>
            <person name="Ruiz-Duenas F.J."/>
            <person name="Barrasa J.M."/>
            <person name="Sanchez-Garcia M."/>
            <person name="Camarero S."/>
            <person name="Miyauchi S."/>
            <person name="Serrano A."/>
            <person name="Linde D."/>
            <person name="Babiker R."/>
            <person name="Drula E."/>
            <person name="Ayuso-Fernandez I."/>
            <person name="Pacheco R."/>
            <person name="Padilla G."/>
            <person name="Ferreira P."/>
            <person name="Barriuso J."/>
            <person name="Kellner H."/>
            <person name="Castanera R."/>
            <person name="Alfaro M."/>
            <person name="Ramirez L."/>
            <person name="Pisabarro A.G."/>
            <person name="Kuo A."/>
            <person name="Tritt A."/>
            <person name="Lipzen A."/>
            <person name="He G."/>
            <person name="Yan M."/>
            <person name="Ng V."/>
            <person name="Cullen D."/>
            <person name="Martin F."/>
            <person name="Rosso M.-N."/>
            <person name="Henrissat B."/>
            <person name="Hibbett D."/>
            <person name="Martinez A.T."/>
            <person name="Grigoriev I.V."/>
        </authorList>
    </citation>
    <scope>NUCLEOTIDE SEQUENCE</scope>
    <source>
        <strain evidence="2">CBS 506.95</strain>
    </source>
</reference>
<proteinExistence type="predicted"/>
<dbReference type="Proteomes" id="UP000807306">
    <property type="component" value="Unassembled WGS sequence"/>
</dbReference>
<feature type="compositionally biased region" description="Polar residues" evidence="1">
    <location>
        <begin position="143"/>
        <end position="160"/>
    </location>
</feature>
<sequence>MRGQSSIPGIARSARSPTDGPSPLQGRASQGRMPSMGQEDYQRMLLQQQQSQMRQMASASPGSFNPQMMNAGPSQQQLAAAQMQQQQQQGYGMSPGSAVSQFGGGGMTAPSPTNSQNWGTPSGYPFTGSGGNDQRHMSGTPAPGQQQSQMTAQTSPTDSLPNDLDLFNWNG</sequence>
<feature type="compositionally biased region" description="Low complexity" evidence="1">
    <location>
        <begin position="75"/>
        <end position="89"/>
    </location>
</feature>
<feature type="region of interest" description="Disordered" evidence="1">
    <location>
        <begin position="1"/>
        <end position="171"/>
    </location>
</feature>
<dbReference type="AlphaFoldDB" id="A0A9P6JK42"/>
<evidence type="ECO:0000313" key="2">
    <source>
        <dbReference type="EMBL" id="KAF9523459.1"/>
    </source>
</evidence>
<dbReference type="EMBL" id="MU157917">
    <property type="protein sequence ID" value="KAF9523459.1"/>
    <property type="molecule type" value="Genomic_DNA"/>
</dbReference>
<evidence type="ECO:0000313" key="3">
    <source>
        <dbReference type="Proteomes" id="UP000807306"/>
    </source>
</evidence>
<feature type="compositionally biased region" description="Low complexity" evidence="1">
    <location>
        <begin position="43"/>
        <end position="60"/>
    </location>
</feature>
<organism evidence="2 3">
    <name type="scientific">Crepidotus variabilis</name>
    <dbReference type="NCBI Taxonomy" id="179855"/>
    <lineage>
        <taxon>Eukaryota</taxon>
        <taxon>Fungi</taxon>
        <taxon>Dikarya</taxon>
        <taxon>Basidiomycota</taxon>
        <taxon>Agaricomycotina</taxon>
        <taxon>Agaricomycetes</taxon>
        <taxon>Agaricomycetidae</taxon>
        <taxon>Agaricales</taxon>
        <taxon>Agaricineae</taxon>
        <taxon>Crepidotaceae</taxon>
        <taxon>Crepidotus</taxon>
    </lineage>
</organism>
<feature type="compositionally biased region" description="Polar residues" evidence="1">
    <location>
        <begin position="61"/>
        <end position="74"/>
    </location>
</feature>
<name>A0A9P6JK42_9AGAR</name>
<keyword evidence="3" id="KW-1185">Reference proteome</keyword>
<comment type="caution">
    <text evidence="2">The sequence shown here is derived from an EMBL/GenBank/DDBJ whole genome shotgun (WGS) entry which is preliminary data.</text>
</comment>
<protein>
    <submittedName>
        <fullName evidence="2">Uncharacterized protein</fullName>
    </submittedName>
</protein>
<dbReference type="OrthoDB" id="3069548at2759"/>
<gene>
    <name evidence="2" type="ORF">CPB83DRAFT_689479</name>
</gene>
<evidence type="ECO:0000256" key="1">
    <source>
        <dbReference type="SAM" id="MobiDB-lite"/>
    </source>
</evidence>